<comment type="pathway">
    <text evidence="1">Porphyrin-containing compound metabolism; protoporphyrin-IX biosynthesis; protoporphyrinogen-IX from coproporphyrinogen-III (O2 route): step 1/1.</text>
</comment>
<evidence type="ECO:0000256" key="7">
    <source>
        <dbReference type="ARBA" id="ARBA00023244"/>
    </source>
</evidence>
<dbReference type="EC" id="1.3.3.3" evidence="4"/>
<keyword evidence="6" id="KW-0350">Heme biosynthesis</keyword>
<dbReference type="Proteomes" id="UP001447842">
    <property type="component" value="Chromosome"/>
</dbReference>
<dbReference type="EMBL" id="CP147920">
    <property type="protein sequence ID" value="XAU14001.1"/>
    <property type="molecule type" value="Genomic_DNA"/>
</dbReference>
<dbReference type="Gene3D" id="3.40.1500.10">
    <property type="entry name" value="Coproporphyrinogen III oxidase, aerobic"/>
    <property type="match status" value="1"/>
</dbReference>
<gene>
    <name evidence="8" type="ORF">WCY31_06990</name>
</gene>
<evidence type="ECO:0000256" key="5">
    <source>
        <dbReference type="ARBA" id="ARBA00023002"/>
    </source>
</evidence>
<keyword evidence="9" id="KW-1185">Reference proteome</keyword>
<dbReference type="PANTHER" id="PTHR10755:SF0">
    <property type="entry name" value="OXYGEN-DEPENDENT COPROPORPHYRINOGEN-III OXIDASE, MITOCHONDRIAL"/>
    <property type="match status" value="1"/>
</dbReference>
<evidence type="ECO:0000256" key="2">
    <source>
        <dbReference type="ARBA" id="ARBA00010644"/>
    </source>
</evidence>
<dbReference type="SUPFAM" id="SSF102886">
    <property type="entry name" value="Coproporphyrinogen III oxidase"/>
    <property type="match status" value="1"/>
</dbReference>
<dbReference type="PANTHER" id="PTHR10755">
    <property type="entry name" value="COPROPORPHYRINOGEN III OXIDASE, MITOCHONDRIAL"/>
    <property type="match status" value="1"/>
</dbReference>
<organism evidence="8 9">
    <name type="scientific">Sulfurimonas diazotrophicus</name>
    <dbReference type="NCBI Taxonomy" id="3131939"/>
    <lineage>
        <taxon>Bacteria</taxon>
        <taxon>Pseudomonadati</taxon>
        <taxon>Campylobacterota</taxon>
        <taxon>Epsilonproteobacteria</taxon>
        <taxon>Campylobacterales</taxon>
        <taxon>Sulfurimonadaceae</taxon>
        <taxon>Sulfurimonas</taxon>
    </lineage>
</organism>
<dbReference type="InterPro" id="IPR036406">
    <property type="entry name" value="Coprogen_oxidase_aer_sf"/>
</dbReference>
<keyword evidence="7" id="KW-0627">Porphyrin biosynthesis</keyword>
<dbReference type="RefSeq" id="WP_345971824.1">
    <property type="nucleotide sequence ID" value="NZ_CP147920.1"/>
</dbReference>
<dbReference type="Pfam" id="PF01218">
    <property type="entry name" value="Coprogen_oxidas"/>
    <property type="match status" value="1"/>
</dbReference>
<dbReference type="InterPro" id="IPR001260">
    <property type="entry name" value="Coprogen_oxidase_aer"/>
</dbReference>
<name>A0ABZ3H8L9_9BACT</name>
<keyword evidence="5" id="KW-0560">Oxidoreductase</keyword>
<proteinExistence type="inferred from homology"/>
<protein>
    <recommendedName>
        <fullName evidence="4">coproporphyrinogen oxidase</fullName>
        <ecNumber evidence="4">1.3.3.3</ecNumber>
    </recommendedName>
</protein>
<accession>A0ABZ3H8L9</accession>
<evidence type="ECO:0000313" key="9">
    <source>
        <dbReference type="Proteomes" id="UP001447842"/>
    </source>
</evidence>
<comment type="similarity">
    <text evidence="2">Belongs to the aerobic coproporphyrinogen-III oxidase family.</text>
</comment>
<reference evidence="8 9" key="1">
    <citation type="submission" date="2024-03" db="EMBL/GenBank/DDBJ databases">
        <title>Sulfurimonas sp. HSL3-1.</title>
        <authorList>
            <person name="Wang S."/>
        </authorList>
    </citation>
    <scope>NUCLEOTIDE SEQUENCE [LARGE SCALE GENOMIC DNA]</scope>
    <source>
        <strain evidence="8 9">HSL3-1</strain>
    </source>
</reference>
<evidence type="ECO:0000256" key="6">
    <source>
        <dbReference type="ARBA" id="ARBA00023133"/>
    </source>
</evidence>
<evidence type="ECO:0000313" key="8">
    <source>
        <dbReference type="EMBL" id="XAU14001.1"/>
    </source>
</evidence>
<comment type="subunit">
    <text evidence="3">Homodimer.</text>
</comment>
<evidence type="ECO:0000256" key="1">
    <source>
        <dbReference type="ARBA" id="ARBA00005168"/>
    </source>
</evidence>
<evidence type="ECO:0000256" key="4">
    <source>
        <dbReference type="ARBA" id="ARBA00012869"/>
    </source>
</evidence>
<sequence>MERIYSKTAESEAAIALMENLQLYFVNRLNGLSQIFGGNVPFEAIEWFRDEGRHGGGMRYEGRDERLFNRASVNVSQVHYEDMPEKKLDAASAISTIIHPRNPHVPSIHMHISYTRMKDGEGYWRIMADLNPSIFYEEDQHRFIEHLNFITPDLFERGAEQGDRYFNIPALGRHRGVAHFYLEHHNSGDFGTDYGFAKYFAEQVIDVYVSIIADALAKRTEVSEEDVAEQLAYHTLYLFQVLTLDRGTTSGLLIHDQNDVGIMGSIPEFVDKALLQSWLPKMAAPQDALLQAIIDALPEADEIVLVDEAVKARLAEAVRAHYKAHPEALAMQADSAVVPPTVENHR</sequence>
<evidence type="ECO:0000256" key="3">
    <source>
        <dbReference type="ARBA" id="ARBA00011738"/>
    </source>
</evidence>